<reference evidence="1 2" key="1">
    <citation type="submission" date="2023-01" db="EMBL/GenBank/DDBJ databases">
        <authorList>
            <person name="Kreplak J."/>
        </authorList>
    </citation>
    <scope>NUCLEOTIDE SEQUENCE [LARGE SCALE GENOMIC DNA]</scope>
</reference>
<evidence type="ECO:0000313" key="2">
    <source>
        <dbReference type="Proteomes" id="UP001157006"/>
    </source>
</evidence>
<proteinExistence type="predicted"/>
<protein>
    <submittedName>
        <fullName evidence="1">Uncharacterized protein</fullName>
    </submittedName>
</protein>
<name>A0AAV0Z5Y3_VICFA</name>
<dbReference type="AlphaFoldDB" id="A0AAV0Z5Y3"/>
<evidence type="ECO:0000313" key="1">
    <source>
        <dbReference type="EMBL" id="CAI8592818.1"/>
    </source>
</evidence>
<dbReference type="Proteomes" id="UP001157006">
    <property type="component" value="Chromosome 1S"/>
</dbReference>
<gene>
    <name evidence="1" type="ORF">VFH_I060240</name>
</gene>
<dbReference type="EMBL" id="OX451735">
    <property type="protein sequence ID" value="CAI8592818.1"/>
    <property type="molecule type" value="Genomic_DNA"/>
</dbReference>
<keyword evidence="2" id="KW-1185">Reference proteome</keyword>
<organism evidence="1 2">
    <name type="scientific">Vicia faba</name>
    <name type="common">Broad bean</name>
    <name type="synonym">Faba vulgaris</name>
    <dbReference type="NCBI Taxonomy" id="3906"/>
    <lineage>
        <taxon>Eukaryota</taxon>
        <taxon>Viridiplantae</taxon>
        <taxon>Streptophyta</taxon>
        <taxon>Embryophyta</taxon>
        <taxon>Tracheophyta</taxon>
        <taxon>Spermatophyta</taxon>
        <taxon>Magnoliopsida</taxon>
        <taxon>eudicotyledons</taxon>
        <taxon>Gunneridae</taxon>
        <taxon>Pentapetalae</taxon>
        <taxon>rosids</taxon>
        <taxon>fabids</taxon>
        <taxon>Fabales</taxon>
        <taxon>Fabaceae</taxon>
        <taxon>Papilionoideae</taxon>
        <taxon>50 kb inversion clade</taxon>
        <taxon>NPAAA clade</taxon>
        <taxon>Hologalegina</taxon>
        <taxon>IRL clade</taxon>
        <taxon>Fabeae</taxon>
        <taxon>Vicia</taxon>
    </lineage>
</organism>
<accession>A0AAV0Z5Y3</accession>
<sequence length="115" mass="12697">MFYNLADAQGIWDAVNTRTSTSALDEWGRSRSSNIHRNPNTLSIYKLSIRTSTSPTLVVEASTYMREVDLLVDVVANLTVRNQGSGFDEYGPKGGTIVLGLSFIQNGLRSLRMVL</sequence>